<evidence type="ECO:0000259" key="1">
    <source>
        <dbReference type="Pfam" id="PF01637"/>
    </source>
</evidence>
<gene>
    <name evidence="3" type="ORF">F7D74_12470</name>
    <name evidence="2" type="ORF">F7D90_04525</name>
</gene>
<sequence length="478" mass="54724">MIIGRKEEIAELDKLYHSDRPEFVAIYGRRRVGKTFLIKQALKDRITFQHTGVSPVDQDNDRNRLKTQLESFYYALLNQGLEGYKMPKSWMEAFFLLEQLLQDQDNGERQVIFIDELPWMDTPRSGFLPAFENFWNGWCSGRDNIMLVVCGSATSWILSNLSRSKGGLYGRLTAEIKLSPFTLKECEEYFEHANIQMSQYDILQSYMVFGGIPYYMGYFQKGLSFEQNADKILFGNRPRLKDEFNRLFAAIFNNPEDSKKVVRLLATRHSGFTREEISQATGLPLGGGLSNTLAALAESDFITSYSPYGMPQSTTCYKLIDNFCLFWQKYVEPHGKETSFVSDNMTSDVLKAWHGVAFEEVCWQHFQQIKQALGVAGVKTSLSAWSVKGTEEKEGAQIDLLIIRNDNVVNLCEMKFASAPYIISKEEEQRLRHRIEALKATLSPKQSIHLTMITTYGVAYGKHSGIVQKEVKMEDLFK</sequence>
<dbReference type="AlphaFoldDB" id="A0A5P0X8B7"/>
<name>A0A5P0X8B7_9BACT</name>
<evidence type="ECO:0000313" key="2">
    <source>
        <dbReference type="EMBL" id="MQN31228.1"/>
    </source>
</evidence>
<dbReference type="InterPro" id="IPR027417">
    <property type="entry name" value="P-loop_NTPase"/>
</dbReference>
<dbReference type="Proteomes" id="UP000421408">
    <property type="component" value="Unassembled WGS sequence"/>
</dbReference>
<organism evidence="3 5">
    <name type="scientific">Segatella copri</name>
    <dbReference type="NCBI Taxonomy" id="165179"/>
    <lineage>
        <taxon>Bacteria</taxon>
        <taxon>Pseudomonadati</taxon>
        <taxon>Bacteroidota</taxon>
        <taxon>Bacteroidia</taxon>
        <taxon>Bacteroidales</taxon>
        <taxon>Prevotellaceae</taxon>
        <taxon>Segatella</taxon>
    </lineage>
</organism>
<dbReference type="PANTHER" id="PTHR34704">
    <property type="entry name" value="ATPASE"/>
    <property type="match status" value="1"/>
</dbReference>
<dbReference type="PANTHER" id="PTHR34704:SF1">
    <property type="entry name" value="ATPASE"/>
    <property type="match status" value="1"/>
</dbReference>
<evidence type="ECO:0000313" key="4">
    <source>
        <dbReference type="Proteomes" id="UP000420707"/>
    </source>
</evidence>
<dbReference type="RefSeq" id="WP_153084535.1">
    <property type="nucleotide sequence ID" value="NZ_VZAM01000049.1"/>
</dbReference>
<dbReference type="InterPro" id="IPR011579">
    <property type="entry name" value="ATPase_dom"/>
</dbReference>
<dbReference type="SUPFAM" id="SSF52540">
    <property type="entry name" value="P-loop containing nucleoside triphosphate hydrolases"/>
    <property type="match status" value="1"/>
</dbReference>
<dbReference type="Gene3D" id="3.40.50.300">
    <property type="entry name" value="P-loop containing nucleotide triphosphate hydrolases"/>
    <property type="match status" value="1"/>
</dbReference>
<keyword evidence="3" id="KW-0067">ATP-binding</keyword>
<protein>
    <submittedName>
        <fullName evidence="3">ATP-binding protein</fullName>
    </submittedName>
</protein>
<comment type="caution">
    <text evidence="3">The sequence shown here is derived from an EMBL/GenBank/DDBJ whole genome shotgun (WGS) entry which is preliminary data.</text>
</comment>
<dbReference type="EMBL" id="VZCR01000027">
    <property type="protein sequence ID" value="MQN31228.1"/>
    <property type="molecule type" value="Genomic_DNA"/>
</dbReference>
<dbReference type="EMBL" id="VZCC01000096">
    <property type="protein sequence ID" value="MQN84767.1"/>
    <property type="molecule type" value="Genomic_DNA"/>
</dbReference>
<reference evidence="3" key="2">
    <citation type="submission" date="2022-12" db="EMBL/GenBank/DDBJ databases">
        <title>Distinct polysaccharide growth profiles of human intestinal Prevotella copri isolates.</title>
        <authorList>
            <person name="Fehlner-Peach H."/>
            <person name="Magnabosco C."/>
            <person name="Raghavan V."/>
            <person name="Scher J.U."/>
            <person name="Tett A."/>
            <person name="Cox L.M."/>
            <person name="Gottsegen C."/>
            <person name="Watters A."/>
            <person name="Wiltshire- Gordon J.D."/>
            <person name="Segata N."/>
            <person name="Bonneau R."/>
            <person name="Littman D.R."/>
        </authorList>
    </citation>
    <scope>NUCLEOTIDE SEQUENCE</scope>
    <source>
        <strain evidence="3">IAA108</strain>
        <strain evidence="4">iAP146</strain>
        <strain evidence="2">IAP146</strain>
    </source>
</reference>
<proteinExistence type="predicted"/>
<accession>A0A5P0X8B7</accession>
<evidence type="ECO:0000313" key="5">
    <source>
        <dbReference type="Proteomes" id="UP000421408"/>
    </source>
</evidence>
<dbReference type="Proteomes" id="UP000420707">
    <property type="component" value="Unassembled WGS sequence"/>
</dbReference>
<evidence type="ECO:0000313" key="3">
    <source>
        <dbReference type="EMBL" id="MQN84767.1"/>
    </source>
</evidence>
<dbReference type="Pfam" id="PF01637">
    <property type="entry name" value="ATPase_2"/>
    <property type="match status" value="1"/>
</dbReference>
<reference evidence="5" key="1">
    <citation type="submission" date="2019-09" db="EMBL/GenBank/DDBJ databases">
        <title>Distinct polysaccharide growth profiles of human intestinal Prevotella copri isolates.</title>
        <authorList>
            <person name="Fehlner-Peach H."/>
            <person name="Magnabosco C."/>
            <person name="Raghavan V."/>
            <person name="Scher J.U."/>
            <person name="Tett A."/>
            <person name="Cox L.M."/>
            <person name="Gottsegen C."/>
            <person name="Watters A."/>
            <person name="Wiltshire- Gordon J.D."/>
            <person name="Segata N."/>
            <person name="Bonneau R."/>
            <person name="Littman D.R."/>
        </authorList>
    </citation>
    <scope>NUCLEOTIDE SEQUENCE [LARGE SCALE GENOMIC DNA]</scope>
    <source>
        <strain evidence="5">iAA108</strain>
    </source>
</reference>
<feature type="domain" description="ATPase" evidence="1">
    <location>
        <begin position="5"/>
        <end position="217"/>
    </location>
</feature>
<keyword evidence="3" id="KW-0547">Nucleotide-binding</keyword>
<dbReference type="GO" id="GO:0005524">
    <property type="term" value="F:ATP binding"/>
    <property type="evidence" value="ECO:0007669"/>
    <property type="project" value="UniProtKB-KW"/>
</dbReference>